<dbReference type="Pfam" id="PF18962">
    <property type="entry name" value="Por_Secre_tail"/>
    <property type="match status" value="1"/>
</dbReference>
<dbReference type="NCBIfam" id="TIGR04183">
    <property type="entry name" value="Por_Secre_tail"/>
    <property type="match status" value="1"/>
</dbReference>
<evidence type="ECO:0000256" key="1">
    <source>
        <dbReference type="ARBA" id="ARBA00022614"/>
    </source>
</evidence>
<keyword evidence="2 4" id="KW-0732">Signal</keyword>
<evidence type="ECO:0000256" key="3">
    <source>
        <dbReference type="ARBA" id="ARBA00022737"/>
    </source>
</evidence>
<dbReference type="Proteomes" id="UP000256919">
    <property type="component" value="Unassembled WGS sequence"/>
</dbReference>
<dbReference type="AlphaFoldDB" id="A0A3D9LN75"/>
<dbReference type="InterPro" id="IPR032675">
    <property type="entry name" value="LRR_dom_sf"/>
</dbReference>
<comment type="caution">
    <text evidence="7">The sequence shown here is derived from an EMBL/GenBank/DDBJ whole genome shotgun (WGS) entry which is preliminary data.</text>
</comment>
<dbReference type="PROSITE" id="PS51450">
    <property type="entry name" value="LRR"/>
    <property type="match status" value="1"/>
</dbReference>
<evidence type="ECO:0000259" key="5">
    <source>
        <dbReference type="Pfam" id="PF18962"/>
    </source>
</evidence>
<keyword evidence="1" id="KW-0433">Leucine-rich repeat</keyword>
<dbReference type="InterPro" id="IPR001611">
    <property type="entry name" value="Leu-rich_rpt"/>
</dbReference>
<dbReference type="RefSeq" id="WP_115812507.1">
    <property type="nucleotide sequence ID" value="NZ_QREI01000010.1"/>
</dbReference>
<dbReference type="Pfam" id="PF24595">
    <property type="entry name" value="DUF7619"/>
    <property type="match status" value="1"/>
</dbReference>
<dbReference type="PANTHER" id="PTHR47566">
    <property type="match status" value="1"/>
</dbReference>
<dbReference type="EMBL" id="QREI01000010">
    <property type="protein sequence ID" value="REE07857.1"/>
    <property type="molecule type" value="Genomic_DNA"/>
</dbReference>
<accession>A0A3D9LN75</accession>
<dbReference type="InterPro" id="IPR026444">
    <property type="entry name" value="Secre_tail"/>
</dbReference>
<proteinExistence type="predicted"/>
<dbReference type="Gene3D" id="3.80.10.10">
    <property type="entry name" value="Ribonuclease Inhibitor"/>
    <property type="match status" value="2"/>
</dbReference>
<feature type="signal peptide" evidence="4">
    <location>
        <begin position="1"/>
        <end position="19"/>
    </location>
</feature>
<name>A0A3D9LN75_9FLAO</name>
<evidence type="ECO:0000313" key="7">
    <source>
        <dbReference type="EMBL" id="REE07857.1"/>
    </source>
</evidence>
<reference evidence="7 8" key="1">
    <citation type="submission" date="2018-07" db="EMBL/GenBank/DDBJ databases">
        <title>Genomic Encyclopedia of Type Strains, Phase III (KMG-III): the genomes of soil and plant-associated and newly described type strains.</title>
        <authorList>
            <person name="Whitman W."/>
        </authorList>
    </citation>
    <scope>NUCLEOTIDE SEQUENCE [LARGE SCALE GENOMIC DNA]</scope>
    <source>
        <strain evidence="7 8">CECT 7948</strain>
    </source>
</reference>
<organism evidence="7 8">
    <name type="scientific">Winogradskyella pacifica</name>
    <dbReference type="NCBI Taxonomy" id="664642"/>
    <lineage>
        <taxon>Bacteria</taxon>
        <taxon>Pseudomonadati</taxon>
        <taxon>Bacteroidota</taxon>
        <taxon>Flavobacteriia</taxon>
        <taxon>Flavobacteriales</taxon>
        <taxon>Flavobacteriaceae</taxon>
        <taxon>Winogradskyella</taxon>
    </lineage>
</organism>
<dbReference type="PANTHER" id="PTHR47566:SF1">
    <property type="entry name" value="PROTEIN NUD1"/>
    <property type="match status" value="1"/>
</dbReference>
<evidence type="ECO:0000313" key="8">
    <source>
        <dbReference type="Proteomes" id="UP000256919"/>
    </source>
</evidence>
<dbReference type="OrthoDB" id="1110367at2"/>
<evidence type="ECO:0000256" key="4">
    <source>
        <dbReference type="SAM" id="SignalP"/>
    </source>
</evidence>
<feature type="chain" id="PRO_5017642101" evidence="4">
    <location>
        <begin position="20"/>
        <end position="1083"/>
    </location>
</feature>
<feature type="domain" description="Secretion system C-terminal sorting" evidence="5">
    <location>
        <begin position="1013"/>
        <end position="1081"/>
    </location>
</feature>
<evidence type="ECO:0000256" key="2">
    <source>
        <dbReference type="ARBA" id="ARBA00022729"/>
    </source>
</evidence>
<sequence>MKQLTTILLCVLFAQTAFSQIIDFPDANFKAKLVSQNQPTIDTNNDDEISVSEAAAVTGRLKIRGYGGSTGRISDLTGIEFFINATVLEAEDNELTTVDLSNNVALVNINLNSNDLTAVDFSNNSALEVIDVGSNNLASLDVSSNVNLRILSCTNMQMTALNVNNCTQLEELNCAINQFTSLDLSSNTALKTIVAHSLSQLTNLDLSNNVLLETIDCGSGGFSTLDVSNNIALTELRCSYGLVSNLVFGSNNTALTYLECQQSPISTIDTSLLSGLTDLILNDNQFTAIDVSQNSNLETLELDDNQLTTIDIESNLQLNTLKVETNQLQTAYLRNGNNNLLTTLRLHYNPELYCVFVDNANINYGNWYRGGAATLVETEAECAAASEVTLIPDIKFEIELISQGYDTSPSNGEIPTSKINTITELEIESSNITDLTGIADFAALEILSCAYNNIDLIDVSSVSTLKRLSANYAGAEQVILGDNPNLTSVSLTSNNLVSLDVSGLPALTGIGLGNNNLTTLDVTNNLALSALTVYGNPLTVLDLRNINIRTLNCTNTLIEYLDLSNSTNMNIFSIGNNPNLTYVNFKSGGNDNIDQIYSTTFPGLPNLETICVDDVGNLLALRIQALTDQDITLTEDCLNQVTGTLQYDIDNDGCDAADFKIKNLMIQSQSVVDTTATFTSVEGVYVNYVSSNTYVTSLESSLPDYFTVVPQSQTTVFTDFNNTELIDFCIQANEIVDDLNVMLLPVNPARPGFDATYELIFSNIGTTQLDGSVAITFDDAMLSFLSANEAIASQTTNSLTFDFTDLTPFESTTIRLEFNVFTPPTVNSDDVLVFTSEILPVNSDITPEDNSYTLEQVVVNSYDPNDKRVLQGSTIFEEEKGNYLDYIIRFQNTGTASAINVRIEDVLDAKLDWKTLQPLASSHDYTVEVTNENKVAFIYDNINLLAQSDDEELSQGYIAFRIMPKNDVVVGDIIEGEAAIYFDFNAPIITNAVSTEIVAPLSVSQFHKQLVKLFPNPAQNVLEVVSNQIIDKLTITDINGRMLKAIELSNLEYNVDVSSLTKGVYFLEIKSGGRKSTSKFIKN</sequence>
<dbReference type="InterPro" id="IPR055353">
    <property type="entry name" value="DUF7619"/>
</dbReference>
<dbReference type="SUPFAM" id="SSF52058">
    <property type="entry name" value="L domain-like"/>
    <property type="match status" value="2"/>
</dbReference>
<keyword evidence="3" id="KW-0677">Repeat</keyword>
<dbReference type="GO" id="GO:0035591">
    <property type="term" value="F:signaling adaptor activity"/>
    <property type="evidence" value="ECO:0007669"/>
    <property type="project" value="TreeGrafter"/>
</dbReference>
<gene>
    <name evidence="7" type="ORF">DFQ09_11051</name>
</gene>
<keyword evidence="8" id="KW-1185">Reference proteome</keyword>
<feature type="domain" description="DUF7619" evidence="6">
    <location>
        <begin position="863"/>
        <end position="996"/>
    </location>
</feature>
<evidence type="ECO:0000259" key="6">
    <source>
        <dbReference type="Pfam" id="PF24595"/>
    </source>
</evidence>
<dbReference type="InterPro" id="IPR052574">
    <property type="entry name" value="CDIRP"/>
</dbReference>
<protein>
    <submittedName>
        <fullName evidence="7">Putative secreted protein (Por secretion system target)</fullName>
    </submittedName>
</protein>